<proteinExistence type="predicted"/>
<accession>A0A1S3I227</accession>
<dbReference type="OrthoDB" id="412155at2759"/>
<dbReference type="KEGG" id="lak:106160292"/>
<evidence type="ECO:0000259" key="3">
    <source>
        <dbReference type="PROSITE" id="PS50060"/>
    </source>
</evidence>
<evidence type="ECO:0000313" key="4">
    <source>
        <dbReference type="Proteomes" id="UP000085678"/>
    </source>
</evidence>
<feature type="non-terminal residue" evidence="5">
    <location>
        <position position="431"/>
    </location>
</feature>
<organism evidence="4 5">
    <name type="scientific">Lingula anatina</name>
    <name type="common">Brachiopod</name>
    <name type="synonym">Lingula unguis</name>
    <dbReference type="NCBI Taxonomy" id="7574"/>
    <lineage>
        <taxon>Eukaryota</taxon>
        <taxon>Metazoa</taxon>
        <taxon>Spiralia</taxon>
        <taxon>Lophotrochozoa</taxon>
        <taxon>Brachiopoda</taxon>
        <taxon>Linguliformea</taxon>
        <taxon>Lingulata</taxon>
        <taxon>Lingulida</taxon>
        <taxon>Linguloidea</taxon>
        <taxon>Lingulidae</taxon>
        <taxon>Lingula</taxon>
    </lineage>
</organism>
<dbReference type="STRING" id="7574.A0A1S3I227"/>
<dbReference type="PROSITE" id="PS50060">
    <property type="entry name" value="MAM_2"/>
    <property type="match status" value="2"/>
</dbReference>
<dbReference type="Pfam" id="PF00629">
    <property type="entry name" value="MAM"/>
    <property type="match status" value="1"/>
</dbReference>
<dbReference type="CDD" id="cd06263">
    <property type="entry name" value="MAM"/>
    <property type="match status" value="1"/>
</dbReference>
<gene>
    <name evidence="5" type="primary">LOC106160292</name>
</gene>
<evidence type="ECO:0000256" key="2">
    <source>
        <dbReference type="SAM" id="SignalP"/>
    </source>
</evidence>
<dbReference type="GeneID" id="106160292"/>
<reference evidence="5" key="1">
    <citation type="submission" date="2025-08" db="UniProtKB">
        <authorList>
            <consortium name="RefSeq"/>
        </authorList>
    </citation>
    <scope>IDENTIFICATION</scope>
    <source>
        <tissue evidence="5">Gonads</tissue>
    </source>
</reference>
<dbReference type="SUPFAM" id="SSF49899">
    <property type="entry name" value="Concanavalin A-like lectins/glucanases"/>
    <property type="match status" value="2"/>
</dbReference>
<feature type="region of interest" description="Disordered" evidence="1">
    <location>
        <begin position="393"/>
        <end position="431"/>
    </location>
</feature>
<dbReference type="GO" id="GO:0016020">
    <property type="term" value="C:membrane"/>
    <property type="evidence" value="ECO:0007669"/>
    <property type="project" value="InterPro"/>
</dbReference>
<evidence type="ECO:0000313" key="5">
    <source>
        <dbReference type="RefSeq" id="XP_013392298.1"/>
    </source>
</evidence>
<dbReference type="SMART" id="SM00137">
    <property type="entry name" value="MAM"/>
    <property type="match status" value="1"/>
</dbReference>
<protein>
    <submittedName>
        <fullName evidence="5">MAM and LDL-receptor class A domain-containing protein 1</fullName>
    </submittedName>
</protein>
<dbReference type="InParanoid" id="A0A1S3I227"/>
<dbReference type="Gene3D" id="2.60.120.200">
    <property type="match status" value="2"/>
</dbReference>
<evidence type="ECO:0000256" key="1">
    <source>
        <dbReference type="SAM" id="MobiDB-lite"/>
    </source>
</evidence>
<feature type="domain" description="MAM" evidence="3">
    <location>
        <begin position="200"/>
        <end position="367"/>
    </location>
</feature>
<dbReference type="PANTHER" id="PTHR23282">
    <property type="entry name" value="APICAL ENDOSOMAL GLYCOPROTEIN PRECURSOR"/>
    <property type="match status" value="1"/>
</dbReference>
<name>A0A1S3I227_LINAN</name>
<keyword evidence="2" id="KW-0732">Signal</keyword>
<feature type="domain" description="MAM" evidence="3">
    <location>
        <begin position="31"/>
        <end position="186"/>
    </location>
</feature>
<dbReference type="Proteomes" id="UP000085678">
    <property type="component" value="Unplaced"/>
</dbReference>
<dbReference type="InterPro" id="IPR013320">
    <property type="entry name" value="ConA-like_dom_sf"/>
</dbReference>
<dbReference type="PANTHER" id="PTHR23282:SF142">
    <property type="entry name" value="MAM DOMAIN-CONTAINING PROTEIN"/>
    <property type="match status" value="1"/>
</dbReference>
<sequence>MARPERFLAVYYFILFYFTTGQRVNGKEAEVECTFNEQWCNFTQLSLDNMQWTLGRNGDGGFAHVIANTTSKTDAVMGSPPMPPLYIPRGLAFQYRQIGVSLTIDVAVMSGNATQIDVIWSSHSPDSAISNGTWRHARVTLPPAEGTGTLGDIVVFFNASSTGSTVLTHSSLSLDNVVITRGPCDAGEPVFRMLSDISEMTCTFEKDQACTYHDYVPPRLVNKTTITWTIHQGYTLSSRTGPTGDHTFTDHKGRYIYLEASGIMPDTTATIKFELNPPMSLKCAVFFYHMWGYVVGSLRVFTLKDDSPFDETLLWKQSGNHRNVWHEARVDVPANSTAILFQAVRGTSNFGDIALDDVMVVNGVCADNQRPLVNITMPPATTTTMLTKTSSTTTTSKAFASTTPSTAATSATPKTKTTASKTTTLTTAAST</sequence>
<feature type="chain" id="PRO_5010376917" evidence="2">
    <location>
        <begin position="22"/>
        <end position="431"/>
    </location>
</feature>
<keyword evidence="4" id="KW-1185">Reference proteome</keyword>
<dbReference type="AlphaFoldDB" id="A0A1S3I227"/>
<dbReference type="InterPro" id="IPR051560">
    <property type="entry name" value="MAM_domain-containing"/>
</dbReference>
<dbReference type="RefSeq" id="XP_013392298.1">
    <property type="nucleotide sequence ID" value="XM_013536844.1"/>
</dbReference>
<feature type="signal peptide" evidence="2">
    <location>
        <begin position="1"/>
        <end position="21"/>
    </location>
</feature>
<dbReference type="InterPro" id="IPR000998">
    <property type="entry name" value="MAM_dom"/>
</dbReference>